<accession>A0A1F6F3J2</accession>
<dbReference type="AlphaFoldDB" id="A0A1F6F3J2"/>
<evidence type="ECO:0000313" key="3">
    <source>
        <dbReference type="Proteomes" id="UP000177372"/>
    </source>
</evidence>
<proteinExistence type="predicted"/>
<feature type="region of interest" description="Disordered" evidence="1">
    <location>
        <begin position="1"/>
        <end position="21"/>
    </location>
</feature>
<sequence>MQLEPVGKRKTADRTAPSNEGIEELRTRYEAKAKEYEQFYAKLHNEAWGYFLPEGTFKSVLAAAREGSDESERYRRMMLAQAFEAARFYHAFTALNEGYRNKQAELGVMNPQDLQTEFSSVLRIGKEAIEGYGAHASSLLNAKSKWNEI</sequence>
<evidence type="ECO:0000313" key="2">
    <source>
        <dbReference type="EMBL" id="OGG80415.1"/>
    </source>
</evidence>
<feature type="compositionally biased region" description="Basic and acidic residues" evidence="1">
    <location>
        <begin position="1"/>
        <end position="13"/>
    </location>
</feature>
<dbReference type="Proteomes" id="UP000177372">
    <property type="component" value="Unassembled WGS sequence"/>
</dbReference>
<gene>
    <name evidence="2" type="ORF">A3A39_02565</name>
</gene>
<reference evidence="2 3" key="1">
    <citation type="journal article" date="2016" name="Nat. Commun.">
        <title>Thousands of microbial genomes shed light on interconnected biogeochemical processes in an aquifer system.</title>
        <authorList>
            <person name="Anantharaman K."/>
            <person name="Brown C.T."/>
            <person name="Hug L.A."/>
            <person name="Sharon I."/>
            <person name="Castelle C.J."/>
            <person name="Probst A.J."/>
            <person name="Thomas B.C."/>
            <person name="Singh A."/>
            <person name="Wilkins M.J."/>
            <person name="Karaoz U."/>
            <person name="Brodie E.L."/>
            <person name="Williams K.H."/>
            <person name="Hubbard S.S."/>
            <person name="Banfield J.F."/>
        </authorList>
    </citation>
    <scope>NUCLEOTIDE SEQUENCE [LARGE SCALE GENOMIC DNA]</scope>
</reference>
<evidence type="ECO:0000256" key="1">
    <source>
        <dbReference type="SAM" id="MobiDB-lite"/>
    </source>
</evidence>
<comment type="caution">
    <text evidence="2">The sequence shown here is derived from an EMBL/GenBank/DDBJ whole genome shotgun (WGS) entry which is preliminary data.</text>
</comment>
<dbReference type="EMBL" id="MFLZ01000008">
    <property type="protein sequence ID" value="OGG80415.1"/>
    <property type="molecule type" value="Genomic_DNA"/>
</dbReference>
<protein>
    <submittedName>
        <fullName evidence="2">Uncharacterized protein</fullName>
    </submittedName>
</protein>
<dbReference type="STRING" id="1798512.A3A39_02565"/>
<name>A0A1F6F3J2_9BACT</name>
<organism evidence="2 3">
    <name type="scientific">Candidatus Kaiserbacteria bacterium RIFCSPLOWO2_01_FULL_54_13</name>
    <dbReference type="NCBI Taxonomy" id="1798512"/>
    <lineage>
        <taxon>Bacteria</taxon>
        <taxon>Candidatus Kaiseribacteriota</taxon>
    </lineage>
</organism>